<gene>
    <name evidence="1" type="ORF">FPZ54_03650</name>
</gene>
<dbReference type="KEGG" id="ssua:FPZ54_03650"/>
<keyword evidence="2" id="KW-1185">Reference proteome</keyword>
<evidence type="ECO:0000313" key="2">
    <source>
        <dbReference type="Proteomes" id="UP000318055"/>
    </source>
</evidence>
<accession>A0A518RCL5</accession>
<dbReference type="RefSeq" id="WP_145845083.1">
    <property type="nucleotide sequence ID" value="NZ_CP042239.1"/>
</dbReference>
<name>A0A518RCL5_9SPHN</name>
<evidence type="ECO:0000313" key="1">
    <source>
        <dbReference type="EMBL" id="QDX25208.1"/>
    </source>
</evidence>
<dbReference type="Proteomes" id="UP000318055">
    <property type="component" value="Chromosome"/>
</dbReference>
<dbReference type="EMBL" id="CP042239">
    <property type="protein sequence ID" value="QDX25208.1"/>
    <property type="molecule type" value="Genomic_DNA"/>
</dbReference>
<organism evidence="1 2">
    <name type="scientific">Sphingomonas suaedae</name>
    <dbReference type="NCBI Taxonomy" id="2599297"/>
    <lineage>
        <taxon>Bacteria</taxon>
        <taxon>Pseudomonadati</taxon>
        <taxon>Pseudomonadota</taxon>
        <taxon>Alphaproteobacteria</taxon>
        <taxon>Sphingomonadales</taxon>
        <taxon>Sphingomonadaceae</taxon>
        <taxon>Sphingomonas</taxon>
    </lineage>
</organism>
<dbReference type="AlphaFoldDB" id="A0A518RCL5"/>
<reference evidence="1 2" key="1">
    <citation type="submission" date="2019-07" db="EMBL/GenBank/DDBJ databases">
        <title>Sphingomonas alkalisoli sp. nov., isolated from rhizosphere soil of Suaedae salsa.</title>
        <authorList>
            <person name="Zhang H."/>
            <person name="Xu L."/>
            <person name="Zhang J.-X."/>
            <person name="Sun J.-Q."/>
        </authorList>
    </citation>
    <scope>NUCLEOTIDE SEQUENCE [LARGE SCALE GENOMIC DNA]</scope>
    <source>
        <strain evidence="1 2">XS-10</strain>
    </source>
</reference>
<sequence length="282" mass="31325">MSVPKRHHYVPQMILNGFADADGWLYWCKHQEKPTMVRRARPAEVFLQNHLYSTLAESGIKDPSMERALSILESEAVGVINAITGPARRGQVPVLSQGQMRLWYLFFLMQWRRTPENQRACTSDEEASRMIDELLDELRAALPHRLAEIETYATPEAKARTIRNVRVQSLLGFKANVMGVLERRGIAVLRICQPRKQFIVGSRPVVKLTAPGCTDLNDPRVEMWLPVAADIAVGVGAGDGGITLVHTRDETPVRQLNLSIAKQSGTIAAGSATLVQSIANPR</sequence>
<dbReference type="InterPro" id="IPR025332">
    <property type="entry name" value="DUF4238"/>
</dbReference>
<protein>
    <submittedName>
        <fullName evidence="1">DUF4238 domain-containing protein</fullName>
    </submittedName>
</protein>
<dbReference type="OrthoDB" id="5918636at2"/>
<dbReference type="Pfam" id="PF14022">
    <property type="entry name" value="DUF4238"/>
    <property type="match status" value="1"/>
</dbReference>
<proteinExistence type="predicted"/>